<organism evidence="5 6">
    <name type="scientific">Streptomyces telluris</name>
    <dbReference type="NCBI Taxonomy" id="2720021"/>
    <lineage>
        <taxon>Bacteria</taxon>
        <taxon>Bacillati</taxon>
        <taxon>Actinomycetota</taxon>
        <taxon>Actinomycetes</taxon>
        <taxon>Kitasatosporales</taxon>
        <taxon>Streptomycetaceae</taxon>
        <taxon>Streptomyces</taxon>
    </lineage>
</organism>
<name>A0A9X2LPZ9_9ACTN</name>
<dbReference type="PROSITE" id="PS51192">
    <property type="entry name" value="HELICASE_ATP_BIND_1"/>
    <property type="match status" value="1"/>
</dbReference>
<sequence length="1502" mass="167562">MTDHLDIRFANELLNQLENRELPLLSWGVTESALSEAEVLETIDRLLGSHEAAPAGASADVVLEEILLRALLHEVQVPVTSPPRYRTRLAESLRLTAGLRQLFDRGGWAGDAQPGWWQRQRRLVADYRLHVAARRYPRRDIPAAEVLQELAQHPRWGDAQEHVAAAQLKGRKLARFQLDATRSVFASLNTDRDKGIIVGAGTGSGKTLAFYLPAFAAMAESARPGKAERVHTLALYPRKELLRDQLREAIRTVDSVESALRDRGRRPLRIGALYGDTPWNTRDRRMEPDSRVPNAWARTRQGAVCPYLPCPSLDCGTGDLQWADDDRRHGRERLTCLKCGYTLKHGRIALTRDSLKNDPPDLLFTTTEMLNRCSGDSYLERLLGWRGARTAPSLVLLDEVHTYSGMHGAQVALLLRRWREATRRPVTFVGLSATLRDADRFFGQLVGLHPSDVTSIEPADETMESEGREYALALRGDPVAGASLLSTSIQTAMLFGRMLDLDNNRFLYGSTGFLFTDDLDVTNRFYNDLRDAEGGQDRFGRRSDRRKPVLAGLRSSDRDEHAARYVDGQSWDVVEKIGHDLDPSLHLHHLRIGRTSSQDVGVDHDANLTVATASLEVGFNDPRVGLVLQHKAPRDAAAFIQRRGRAGRERGTRPITVVTLSDYGRDRLAYQAYETLFAPEVPARSLPIGNRFVLKIQATQALLDWTSRKLRSRSLWADPRRVLRAPNGYAVSESDRPGHEAVGNLFQALLDKPALQDEFAQHLVRALKISPDEAQALLWEQPRSLLLAVVPTALRRLRSNWSFQRTDAGAKEGALLPEFITRSLFEPLNLPEVDLLLPFPERDSLEQLPIARALREAVPGRVSRRFGHRRDEHRTWLPVPPSGTDALPLTRIVQHADPEGTWHPTGSSDPDGLRVFRPHQLKLEQPTPDISDRSQGFPLWGTQIVVPDDASPTPADIPDPSPWRQRIASISFATHAAGNPIEMRRMSMGAECQVAFERGGVETRRVHYELHGKRAALGFRLDVDAVRILLEPLDTSDAIVRSYLSSPPWRSLAFSYEVAEHPALTDISNRFQRERLTQVYLTAFALEGLNGERTAAQVRAALANGAWTGHLPQIFSVLYRDNNGPEQILDNDRLVSGLMELVQDSRVTAAVDQAAELLVAPDIAVRTEDLAQRAYRDTMAAAILAAAQRACPDTQDGDLIVDVLPGARSADQTVVWLSETSIGGLGIIEHLVRYYGQDPRRFWGLVTSALAPSDYEYVDATLTRLLQHLSDEPSGDAAESIRTLRGAENAEEAQEALNGLLAAWEELDGRPRRTAVSALSTRLLRPGSGPDTDMQALSLVNAWTDLERRLGIEVDARVMAYAVGSNRLHLGGSRTLTADQAFSLLWSRGRQARTQDLQHYQPYIDFPVLDRLLVHAAHDDRFPEVDVTATDWALDYQKAMSESAAVELVCRASEAQAMAEAVVRVPALPVDRDFLRVYGEVRGYARHRDELRVRVELREAVQ</sequence>
<gene>
    <name evidence="5" type="ORF">NQU55_34660</name>
</gene>
<accession>A0A9X2LPZ9</accession>
<keyword evidence="5" id="KW-0347">Helicase</keyword>
<dbReference type="SUPFAM" id="SSF52540">
    <property type="entry name" value="P-loop containing nucleoside triphosphate hydrolases"/>
    <property type="match status" value="1"/>
</dbReference>
<dbReference type="InterPro" id="IPR011545">
    <property type="entry name" value="DEAD/DEAH_box_helicase_dom"/>
</dbReference>
<proteinExistence type="predicted"/>
<keyword evidence="1" id="KW-0547">Nucleotide-binding</keyword>
<dbReference type="GO" id="GO:0005524">
    <property type="term" value="F:ATP binding"/>
    <property type="evidence" value="ECO:0007669"/>
    <property type="project" value="UniProtKB-KW"/>
</dbReference>
<comment type="caution">
    <text evidence="5">The sequence shown here is derived from an EMBL/GenBank/DDBJ whole genome shotgun (WGS) entry which is preliminary data.</text>
</comment>
<dbReference type="SMART" id="SM00487">
    <property type="entry name" value="DEXDc"/>
    <property type="match status" value="1"/>
</dbReference>
<keyword evidence="5" id="KW-0378">Hydrolase</keyword>
<dbReference type="RefSeq" id="WP_168091608.1">
    <property type="nucleotide sequence ID" value="NZ_JAATER010000031.1"/>
</dbReference>
<dbReference type="PANTHER" id="PTHR47962">
    <property type="entry name" value="ATP-DEPENDENT HELICASE LHR-RELATED-RELATED"/>
    <property type="match status" value="1"/>
</dbReference>
<dbReference type="Pfam" id="PF00270">
    <property type="entry name" value="DEAD"/>
    <property type="match status" value="2"/>
</dbReference>
<dbReference type="PANTHER" id="PTHR47962:SF5">
    <property type="entry name" value="ATP-DEPENDENT HELICASE LHR-RELATED"/>
    <property type="match status" value="1"/>
</dbReference>
<evidence type="ECO:0000313" key="6">
    <source>
        <dbReference type="Proteomes" id="UP001142374"/>
    </source>
</evidence>
<dbReference type="InterPro" id="IPR027417">
    <property type="entry name" value="P-loop_NTPase"/>
</dbReference>
<dbReference type="EMBL" id="JANIID010000057">
    <property type="protein sequence ID" value="MCQ8774866.1"/>
    <property type="molecule type" value="Genomic_DNA"/>
</dbReference>
<dbReference type="InterPro" id="IPR001650">
    <property type="entry name" value="Helicase_C-like"/>
</dbReference>
<evidence type="ECO:0000313" key="5">
    <source>
        <dbReference type="EMBL" id="MCQ8774866.1"/>
    </source>
</evidence>
<evidence type="ECO:0000259" key="3">
    <source>
        <dbReference type="PROSITE" id="PS51192"/>
    </source>
</evidence>
<dbReference type="PROSITE" id="PS51194">
    <property type="entry name" value="HELICASE_CTER"/>
    <property type="match status" value="1"/>
</dbReference>
<dbReference type="InterPro" id="IPR052511">
    <property type="entry name" value="ATP-dep_Helicase"/>
</dbReference>
<feature type="domain" description="Helicase C-terminal" evidence="4">
    <location>
        <begin position="535"/>
        <end position="689"/>
    </location>
</feature>
<evidence type="ECO:0000256" key="2">
    <source>
        <dbReference type="ARBA" id="ARBA00022840"/>
    </source>
</evidence>
<keyword evidence="6" id="KW-1185">Reference proteome</keyword>
<keyword evidence="2" id="KW-0067">ATP-binding</keyword>
<evidence type="ECO:0000259" key="4">
    <source>
        <dbReference type="PROSITE" id="PS51194"/>
    </source>
</evidence>
<dbReference type="GO" id="GO:0016887">
    <property type="term" value="F:ATP hydrolysis activity"/>
    <property type="evidence" value="ECO:0007669"/>
    <property type="project" value="TreeGrafter"/>
</dbReference>
<dbReference type="Gene3D" id="3.40.50.300">
    <property type="entry name" value="P-loop containing nucleotide triphosphate hydrolases"/>
    <property type="match status" value="3"/>
</dbReference>
<reference evidence="5" key="1">
    <citation type="submission" date="2022-06" db="EMBL/GenBank/DDBJ databases">
        <title>WGS of actinobacteria.</title>
        <authorList>
            <person name="Thawai C."/>
        </authorList>
    </citation>
    <scope>NUCLEOTIDE SEQUENCE</scope>
    <source>
        <strain evidence="5">AA8</strain>
    </source>
</reference>
<dbReference type="GO" id="GO:0003677">
    <property type="term" value="F:DNA binding"/>
    <property type="evidence" value="ECO:0007669"/>
    <property type="project" value="TreeGrafter"/>
</dbReference>
<dbReference type="Proteomes" id="UP001142374">
    <property type="component" value="Unassembled WGS sequence"/>
</dbReference>
<protein>
    <submittedName>
        <fullName evidence="5">DEAD/DEAH box helicase</fullName>
    </submittedName>
</protein>
<dbReference type="GO" id="GO:0004386">
    <property type="term" value="F:helicase activity"/>
    <property type="evidence" value="ECO:0007669"/>
    <property type="project" value="UniProtKB-KW"/>
</dbReference>
<dbReference type="NCBIfam" id="NF041067">
    <property type="entry name" value="DpdJ"/>
    <property type="match status" value="1"/>
</dbReference>
<feature type="domain" description="Helicase ATP-binding" evidence="3">
    <location>
        <begin position="187"/>
        <end position="453"/>
    </location>
</feature>
<evidence type="ECO:0000256" key="1">
    <source>
        <dbReference type="ARBA" id="ARBA00022741"/>
    </source>
</evidence>
<dbReference type="InterPro" id="IPR014001">
    <property type="entry name" value="Helicase_ATP-bd"/>
</dbReference>